<dbReference type="OrthoDB" id="5954015at2"/>
<dbReference type="AlphaFoldDB" id="A0A1X7D5B6"/>
<dbReference type="RefSeq" id="WP_085225529.1">
    <property type="nucleotide sequence ID" value="NZ_BSQD01000002.1"/>
</dbReference>
<dbReference type="InterPro" id="IPR046148">
    <property type="entry name" value="Septknot"/>
</dbReference>
<sequence>MARIYQAESMGMADVRIALVRDRARADLLACRVSSYGMATGDARWFITTDRAQATVTAYFCDEGSANLRVCFVSSLGEAGWLRLHRLQGRLG</sequence>
<gene>
    <name evidence="2" type="ORF">SAMN06295900_102406</name>
</gene>
<evidence type="ECO:0000259" key="1">
    <source>
        <dbReference type="Pfam" id="PF19647"/>
    </source>
</evidence>
<dbReference type="Pfam" id="PF19647">
    <property type="entry name" value="Septknot"/>
    <property type="match status" value="1"/>
</dbReference>
<reference evidence="3" key="1">
    <citation type="submission" date="2017-04" db="EMBL/GenBank/DDBJ databases">
        <authorList>
            <person name="Varghese N."/>
            <person name="Submissions S."/>
        </authorList>
    </citation>
    <scope>NUCLEOTIDE SEQUENCE [LARGE SCALE GENOMIC DNA]</scope>
    <source>
        <strain evidence="3">Ballard 720</strain>
    </source>
</reference>
<keyword evidence="3" id="KW-1185">Reference proteome</keyword>
<dbReference type="EMBL" id="FXAH01000002">
    <property type="protein sequence ID" value="SMF09098.1"/>
    <property type="molecule type" value="Genomic_DNA"/>
</dbReference>
<protein>
    <recommendedName>
        <fullName evidence="1">7(1) septoil knot domain-containing protein</fullName>
    </recommendedName>
</protein>
<proteinExistence type="predicted"/>
<name>A0A1X7D5B6_TRICW</name>
<dbReference type="GeneID" id="95552274"/>
<evidence type="ECO:0000313" key="3">
    <source>
        <dbReference type="Proteomes" id="UP000192911"/>
    </source>
</evidence>
<feature type="domain" description="7(1) septoil knot" evidence="1">
    <location>
        <begin position="1"/>
        <end position="81"/>
    </location>
</feature>
<evidence type="ECO:0000313" key="2">
    <source>
        <dbReference type="EMBL" id="SMF09098.1"/>
    </source>
</evidence>
<dbReference type="Proteomes" id="UP000192911">
    <property type="component" value="Unassembled WGS sequence"/>
</dbReference>
<organism evidence="2 3">
    <name type="scientific">Trinickia caryophylli</name>
    <name type="common">Paraburkholderia caryophylli</name>
    <dbReference type="NCBI Taxonomy" id="28094"/>
    <lineage>
        <taxon>Bacteria</taxon>
        <taxon>Pseudomonadati</taxon>
        <taxon>Pseudomonadota</taxon>
        <taxon>Betaproteobacteria</taxon>
        <taxon>Burkholderiales</taxon>
        <taxon>Burkholderiaceae</taxon>
        <taxon>Trinickia</taxon>
    </lineage>
</organism>
<accession>A0A1X7D5B6</accession>